<keyword evidence="1" id="KW-0812">Transmembrane</keyword>
<name>A0A6L5XVH5_9FIRM</name>
<dbReference type="AlphaFoldDB" id="A0A6L5XVH5"/>
<feature type="transmembrane region" description="Helical" evidence="1">
    <location>
        <begin position="67"/>
        <end position="87"/>
    </location>
</feature>
<dbReference type="RefSeq" id="WP_154515619.1">
    <property type="nucleotide sequence ID" value="NZ_VUMT01000001.1"/>
</dbReference>
<proteinExistence type="predicted"/>
<feature type="transmembrane region" description="Helical" evidence="1">
    <location>
        <begin position="92"/>
        <end position="109"/>
    </location>
</feature>
<comment type="caution">
    <text evidence="2">The sequence shown here is derived from an EMBL/GenBank/DDBJ whole genome shotgun (WGS) entry which is preliminary data.</text>
</comment>
<dbReference type="PIRSF" id="PIRSF003203">
    <property type="entry name" value="AzlD"/>
    <property type="match status" value="1"/>
</dbReference>
<gene>
    <name evidence="2" type="ORF">FYJ58_00475</name>
</gene>
<evidence type="ECO:0000313" key="2">
    <source>
        <dbReference type="EMBL" id="MSS62368.1"/>
    </source>
</evidence>
<feature type="transmembrane region" description="Helical" evidence="1">
    <location>
        <begin position="42"/>
        <end position="61"/>
    </location>
</feature>
<feature type="transmembrane region" description="Helical" evidence="1">
    <location>
        <begin position="6"/>
        <end position="30"/>
    </location>
</feature>
<dbReference type="EMBL" id="VUMT01000001">
    <property type="protein sequence ID" value="MSS62368.1"/>
    <property type="molecule type" value="Genomic_DNA"/>
</dbReference>
<dbReference type="InterPro" id="IPR008407">
    <property type="entry name" value="Brnchd-chn_aa_trnsp_AzlD"/>
</dbReference>
<sequence>MNVDTNTVIGIIALCAVVTFGTRVLPFLCFGGKRKVPEAVTYLGKVLPPAIIITLIVYCIRTVDFTVAPRGIPEFVAIGIVAVLHVWKRNNLLSIGVGTACYMILVQAIF</sequence>
<dbReference type="Proteomes" id="UP000482209">
    <property type="component" value="Unassembled WGS sequence"/>
</dbReference>
<dbReference type="Pfam" id="PF05437">
    <property type="entry name" value="AzlD"/>
    <property type="match status" value="1"/>
</dbReference>
<evidence type="ECO:0000313" key="3">
    <source>
        <dbReference type="Proteomes" id="UP000482209"/>
    </source>
</evidence>
<keyword evidence="1" id="KW-1133">Transmembrane helix</keyword>
<keyword evidence="1" id="KW-0472">Membrane</keyword>
<accession>A0A6L5XVH5</accession>
<reference evidence="2 3" key="1">
    <citation type="submission" date="2019-08" db="EMBL/GenBank/DDBJ databases">
        <title>In-depth cultivation of the pig gut microbiome towards novel bacterial diversity and tailored functional studies.</title>
        <authorList>
            <person name="Wylensek D."/>
            <person name="Hitch T.C.A."/>
            <person name="Clavel T."/>
        </authorList>
    </citation>
    <scope>NUCLEOTIDE SEQUENCE [LARGE SCALE GENOMIC DNA]</scope>
    <source>
        <strain evidence="2 3">WCA-693-APC-MOT-I</strain>
    </source>
</reference>
<keyword evidence="3" id="KW-1185">Reference proteome</keyword>
<evidence type="ECO:0000256" key="1">
    <source>
        <dbReference type="SAM" id="Phobius"/>
    </source>
</evidence>
<protein>
    <submittedName>
        <fullName evidence="2">Branched-chain amino acid transporter AzlD</fullName>
    </submittedName>
</protein>
<organism evidence="2 3">
    <name type="scientific">Velocimicrobium porci</name>
    <dbReference type="NCBI Taxonomy" id="2606634"/>
    <lineage>
        <taxon>Bacteria</taxon>
        <taxon>Bacillati</taxon>
        <taxon>Bacillota</taxon>
        <taxon>Clostridia</taxon>
        <taxon>Lachnospirales</taxon>
        <taxon>Lachnospiraceae</taxon>
        <taxon>Velocimicrobium</taxon>
    </lineage>
</organism>